<name>A0ABN2RRA4_9MICO</name>
<keyword evidence="3" id="KW-0547">Nucleotide-binding</keyword>
<evidence type="ECO:0000256" key="4">
    <source>
        <dbReference type="ARBA" id="ARBA00022840"/>
    </source>
</evidence>
<dbReference type="CDD" id="cd03224">
    <property type="entry name" value="ABC_TM1139_LivF_branched"/>
    <property type="match status" value="1"/>
</dbReference>
<dbReference type="PROSITE" id="PS50893">
    <property type="entry name" value="ABC_TRANSPORTER_2"/>
    <property type="match status" value="1"/>
</dbReference>
<protein>
    <submittedName>
        <fullName evidence="7">ABC transporter ATP-binding protein</fullName>
    </submittedName>
</protein>
<comment type="caution">
    <text evidence="7">The sequence shown here is derived from an EMBL/GenBank/DDBJ whole genome shotgun (WGS) entry which is preliminary data.</text>
</comment>
<reference evidence="7 8" key="1">
    <citation type="journal article" date="2019" name="Int. J. Syst. Evol. Microbiol.">
        <title>The Global Catalogue of Microorganisms (GCM) 10K type strain sequencing project: providing services to taxonomists for standard genome sequencing and annotation.</title>
        <authorList>
            <consortium name="The Broad Institute Genomics Platform"/>
            <consortium name="The Broad Institute Genome Sequencing Center for Infectious Disease"/>
            <person name="Wu L."/>
            <person name="Ma J."/>
        </authorList>
    </citation>
    <scope>NUCLEOTIDE SEQUENCE [LARGE SCALE GENOMIC DNA]</scope>
    <source>
        <strain evidence="7 8">JCM 15628</strain>
    </source>
</reference>
<dbReference type="SMART" id="SM00382">
    <property type="entry name" value="AAA"/>
    <property type="match status" value="1"/>
</dbReference>
<dbReference type="Pfam" id="PF00005">
    <property type="entry name" value="ABC_tran"/>
    <property type="match status" value="1"/>
</dbReference>
<keyword evidence="2" id="KW-0813">Transport</keyword>
<dbReference type="InterPro" id="IPR017871">
    <property type="entry name" value="ABC_transporter-like_CS"/>
</dbReference>
<dbReference type="EMBL" id="BAAAPU010000003">
    <property type="protein sequence ID" value="GAA1973448.1"/>
    <property type="molecule type" value="Genomic_DNA"/>
</dbReference>
<organism evidence="7 8">
    <name type="scientific">Terrabacter lapilli</name>
    <dbReference type="NCBI Taxonomy" id="436231"/>
    <lineage>
        <taxon>Bacteria</taxon>
        <taxon>Bacillati</taxon>
        <taxon>Actinomycetota</taxon>
        <taxon>Actinomycetes</taxon>
        <taxon>Micrococcales</taxon>
        <taxon>Intrasporangiaceae</taxon>
        <taxon>Terrabacter</taxon>
    </lineage>
</organism>
<proteinExistence type="inferred from homology"/>
<evidence type="ECO:0000256" key="5">
    <source>
        <dbReference type="ARBA" id="ARBA00022970"/>
    </source>
</evidence>
<keyword evidence="4 7" id="KW-0067">ATP-binding</keyword>
<gene>
    <name evidence="7" type="ORF">GCM10009817_12080</name>
</gene>
<evidence type="ECO:0000256" key="2">
    <source>
        <dbReference type="ARBA" id="ARBA00022448"/>
    </source>
</evidence>
<dbReference type="PANTHER" id="PTHR43820:SF2">
    <property type="entry name" value="ABC TRANSPORTER ATP-BINDING PROTEIN"/>
    <property type="match status" value="1"/>
</dbReference>
<dbReference type="Proteomes" id="UP001500013">
    <property type="component" value="Unassembled WGS sequence"/>
</dbReference>
<comment type="similarity">
    <text evidence="1">Belongs to the ABC transporter superfamily.</text>
</comment>
<keyword evidence="5" id="KW-0029">Amino-acid transport</keyword>
<evidence type="ECO:0000259" key="6">
    <source>
        <dbReference type="PROSITE" id="PS50893"/>
    </source>
</evidence>
<accession>A0ABN2RRA4</accession>
<dbReference type="PROSITE" id="PS00211">
    <property type="entry name" value="ABC_TRANSPORTER_1"/>
    <property type="match status" value="1"/>
</dbReference>
<evidence type="ECO:0000256" key="3">
    <source>
        <dbReference type="ARBA" id="ARBA00022741"/>
    </source>
</evidence>
<evidence type="ECO:0000313" key="7">
    <source>
        <dbReference type="EMBL" id="GAA1973448.1"/>
    </source>
</evidence>
<evidence type="ECO:0000256" key="1">
    <source>
        <dbReference type="ARBA" id="ARBA00005417"/>
    </source>
</evidence>
<dbReference type="InterPro" id="IPR003593">
    <property type="entry name" value="AAA+_ATPase"/>
</dbReference>
<dbReference type="InterPro" id="IPR027417">
    <property type="entry name" value="P-loop_NTPase"/>
</dbReference>
<dbReference type="GO" id="GO:0005524">
    <property type="term" value="F:ATP binding"/>
    <property type="evidence" value="ECO:0007669"/>
    <property type="project" value="UniProtKB-KW"/>
</dbReference>
<dbReference type="Gene3D" id="3.40.50.300">
    <property type="entry name" value="P-loop containing nucleotide triphosphate hydrolases"/>
    <property type="match status" value="1"/>
</dbReference>
<dbReference type="PANTHER" id="PTHR43820">
    <property type="entry name" value="HIGH-AFFINITY BRANCHED-CHAIN AMINO ACID TRANSPORT ATP-BINDING PROTEIN LIVF"/>
    <property type="match status" value="1"/>
</dbReference>
<dbReference type="SUPFAM" id="SSF52540">
    <property type="entry name" value="P-loop containing nucleoside triphosphate hydrolases"/>
    <property type="match status" value="1"/>
</dbReference>
<sequence>MTGTNASREVADATGGSPPVLQLQDVHVRYGGSHILQGVSFDVPVTGVTALLGRNGVGKTTTLKAVLGLAPRTGRVLLQGREIQRLATARIVRGGIGYVPEDREVFGGLTVEENLRLVDPDRGVNAPVVERLFPDLVRRRAQRAGTLSGGQQQMVALARVLLRENALLLIDEPTKGLAPKLVTEVADVLAEVSRTTPVLLVEQNLPLVRRIADRVVVLDAGQVVHRGAAAELVADAGLTRELLGVSMRREGAA</sequence>
<dbReference type="InterPro" id="IPR052156">
    <property type="entry name" value="BCAA_Transport_ATP-bd_LivF"/>
</dbReference>
<evidence type="ECO:0000313" key="8">
    <source>
        <dbReference type="Proteomes" id="UP001500013"/>
    </source>
</evidence>
<feature type="domain" description="ABC transporter" evidence="6">
    <location>
        <begin position="21"/>
        <end position="245"/>
    </location>
</feature>
<dbReference type="InterPro" id="IPR003439">
    <property type="entry name" value="ABC_transporter-like_ATP-bd"/>
</dbReference>
<dbReference type="RefSeq" id="WP_344059412.1">
    <property type="nucleotide sequence ID" value="NZ_BAAAPU010000003.1"/>
</dbReference>
<keyword evidence="8" id="KW-1185">Reference proteome</keyword>